<protein>
    <submittedName>
        <fullName evidence="5">Phage baseplate protein</fullName>
    </submittedName>
</protein>
<sequence length="352" mass="38020">MAESGFNRQTLPQLITTIRSDILTRMNTDPALRRLDAEVYARVQAGAVHAVYGYLDYLARNLLPDLCDEDWLIRHANMKRCPRKSATAASGFMRWEGVTNNITVPAGVTIQDGNLNEFTSTDQATSANGVLRLPVVCSTAGVVGNIDDGSVLTLSTPISGIPSTAAADSLRGGADIEDLEVWRSRVIERWYYTLQGGADTDYVIWAKEVPGITRAWTYRHWSGTGTVGVMVANSDLVNPIPDDSIVAAAKEHIAPLSPVAGSMLTVFAPAAHVVDMSIRLTPDTSAIRFAVLAELRAMFLRDGVPEGELDLSRINEAISIATGEYKHILVSPAANITIGKAELAVLEEVTWS</sequence>
<feature type="domain" description="Baseplate J-like central" evidence="3">
    <location>
        <begin position="195"/>
        <end position="260"/>
    </location>
</feature>
<dbReference type="EMBL" id="NHOI01000003">
    <property type="protein sequence ID" value="OVZ89398.1"/>
    <property type="molecule type" value="Genomic_DNA"/>
</dbReference>
<name>A0A209A9L1_YERIN</name>
<dbReference type="InterPro" id="IPR058530">
    <property type="entry name" value="Baseplate_J-like_C"/>
</dbReference>
<gene>
    <name evidence="5" type="ORF">CBW57_02195</name>
</gene>
<evidence type="ECO:0000259" key="2">
    <source>
        <dbReference type="Pfam" id="PF04865"/>
    </source>
</evidence>
<dbReference type="InterPro" id="IPR052399">
    <property type="entry name" value="Phage_Baseplate_Assmbl_Protein"/>
</dbReference>
<evidence type="ECO:0000256" key="1">
    <source>
        <dbReference type="ARBA" id="ARBA00038087"/>
    </source>
</evidence>
<dbReference type="Pfam" id="PF26078">
    <property type="entry name" value="Baseplate_J_M"/>
    <property type="match status" value="1"/>
</dbReference>
<dbReference type="AlphaFoldDB" id="A0A209A9L1"/>
<dbReference type="InterPro" id="IPR058531">
    <property type="entry name" value="Baseplate_J_M"/>
</dbReference>
<evidence type="ECO:0000313" key="6">
    <source>
        <dbReference type="Proteomes" id="UP000196440"/>
    </source>
</evidence>
<evidence type="ECO:0000313" key="5">
    <source>
        <dbReference type="EMBL" id="OVZ89398.1"/>
    </source>
</evidence>
<proteinExistence type="inferred from homology"/>
<dbReference type="InterPro" id="IPR006949">
    <property type="entry name" value="Barrel_Baseplate_J-like"/>
</dbReference>
<reference evidence="5 6" key="1">
    <citation type="submission" date="2017-05" db="EMBL/GenBank/DDBJ databases">
        <title>Whole genome sequencing of Yersinia kristensenii.</title>
        <authorList>
            <person name="Campioni F."/>
        </authorList>
    </citation>
    <scope>NUCLEOTIDE SEQUENCE [LARGE SCALE GENOMIC DNA]</scope>
    <source>
        <strain evidence="5 6">CFSAN060536</strain>
    </source>
</reference>
<dbReference type="PANTHER" id="PTHR37829:SF3">
    <property type="entry name" value="PROTEIN JAYE-RELATED"/>
    <property type="match status" value="1"/>
</dbReference>
<dbReference type="Pfam" id="PF04865">
    <property type="entry name" value="Baseplate_J"/>
    <property type="match status" value="1"/>
</dbReference>
<dbReference type="Proteomes" id="UP000196440">
    <property type="component" value="Unassembled WGS sequence"/>
</dbReference>
<comment type="similarity">
    <text evidence="1">Belongs to the Mu gp47/PBSX XkdT family.</text>
</comment>
<organism evidence="5 6">
    <name type="scientific">Yersinia intermedia</name>
    <dbReference type="NCBI Taxonomy" id="631"/>
    <lineage>
        <taxon>Bacteria</taxon>
        <taxon>Pseudomonadati</taxon>
        <taxon>Pseudomonadota</taxon>
        <taxon>Gammaproteobacteria</taxon>
        <taxon>Enterobacterales</taxon>
        <taxon>Yersiniaceae</taxon>
        <taxon>Yersinia</taxon>
    </lineage>
</organism>
<dbReference type="Pfam" id="PF26079">
    <property type="entry name" value="Baseplate_J_C"/>
    <property type="match status" value="1"/>
</dbReference>
<evidence type="ECO:0000259" key="3">
    <source>
        <dbReference type="Pfam" id="PF26078"/>
    </source>
</evidence>
<dbReference type="RefSeq" id="WP_087815258.1">
    <property type="nucleotide sequence ID" value="NZ_CBCPKE010000022.1"/>
</dbReference>
<dbReference type="PANTHER" id="PTHR37829">
    <property type="entry name" value="PHAGE-LIKE ELEMENT PBSX PROTEIN XKDT"/>
    <property type="match status" value="1"/>
</dbReference>
<accession>A0A209A9L1</accession>
<comment type="caution">
    <text evidence="5">The sequence shown here is derived from an EMBL/GenBank/DDBJ whole genome shotgun (WGS) entry which is preliminary data.</text>
</comment>
<feature type="domain" description="Baseplate protein J-like barrel" evidence="2">
    <location>
        <begin position="95"/>
        <end position="172"/>
    </location>
</feature>
<evidence type="ECO:0000259" key="4">
    <source>
        <dbReference type="Pfam" id="PF26079"/>
    </source>
</evidence>
<feature type="domain" description="Baseplate J-like C-terminal" evidence="4">
    <location>
        <begin position="274"/>
        <end position="352"/>
    </location>
</feature>